<dbReference type="VEuPathDB" id="PlasmoDB:PfKE01_010005500"/>
<dbReference type="SMR" id="Q7M3R2"/>
<dbReference type="VEuPathDB" id="PlasmoDB:PfKH02_010006100"/>
<dbReference type="VEuPathDB" id="PlasmoDB:PfSD01_010005900"/>
<dbReference type="VEuPathDB" id="PlasmoDB:PfGN01_110053100"/>
<keyword evidence="1" id="KW-0472">Membrane</keyword>
<dbReference type="VEuPathDB" id="PlasmoDB:PfGA01_110052800"/>
<dbReference type="VEuPathDB" id="PlasmoDB:PfGB4_110055200"/>
<dbReference type="PIR" id="A48440">
    <property type="entry name" value="A48440"/>
</dbReference>
<dbReference type="Pfam" id="PF14308">
    <property type="entry name" value="DnaJ-X"/>
    <property type="match status" value="1"/>
</dbReference>
<sequence length="838" mass="99412">MKQHSSYRMYFSKKYLYIRDIKAKNTTLYFFEQEKQNKNKSFLKILCSKRFLVPILGILYIILNYNFTYSGNSTCRLQFTHRCSRNLYGKELSIKPYLNSRYPIVISQVYGLPSEKPTFNLECIPDIHYTNIVGFNEKLMNDANRYTLLNNYEVIPHVKEFKPLIVDDELLEYNQKVHNIGRNGEDILTAMQTLWNEIMDINKKKYTVLKAKLRKKYHKYKIQCDMPEKAYVYKWRQCLNIIRKGGHNLEQRLNKQFDTWYKQNALYLEEYRRLTVLNQIVWKHYQTKLNIPVEKIMTSDITSFIRINELEIMEQRAEKSCSRRNGEKGTVKKKKNSKLSICFSCGGDIQKNEPLEHSLKNVKEHEINEYGDVLPSLKVSINNSAINYYDAVKDGEYLDHESSDALYTEEDYWFDLEKQTYMDVINMRKEEILQSQQNQRVNENKKEDKTQENITTKKENIVPSEKVDNELEVDKKIYLPDTRFYDILGVDINADMNNIDKSYFKLAKEHYPINGSTIDDLKKFKEINEAYQVLGDIDNKRKYNQYGYNGIKNFNFIYPSLFYFFSCLKKYDYYTGTPHITSILKFLFEKKLTMDDIETKSQYILRVMNEYQKEIEATISLRLIDKIQGNIDGIKSWDARIISEIKKLESHFSLPILDSMAHIFINVSQCYIGTKKKAKKKIQNRFKKNKLKSSCAYNELRYTLREYFKTRKQVSSLSYTLENNNNKKYNQNKWYKNITNLDDKNKYKILYSFVKNLIKIALSDIEYTIKTVCENILTEKGIDDITIKARAESLNKLGYIIRQNILKGKNIKKIIKCDSRNIAANIVREINTINELLK</sequence>
<dbReference type="Gene3D" id="6.10.280.180">
    <property type="entry name" value="Plasmodium RESA, N-terminal helical domain"/>
    <property type="match status" value="1"/>
</dbReference>
<dbReference type="VEuPathDB" id="PlasmoDB:PfKH02_110053800"/>
<feature type="domain" description="J" evidence="2">
    <location>
        <begin position="483"/>
        <end position="547"/>
    </location>
</feature>
<dbReference type="PROSITE" id="PS50076">
    <property type="entry name" value="DNAJ_2"/>
    <property type="match status" value="1"/>
</dbReference>
<dbReference type="VEuPathDB" id="PlasmoDB:Pf7G8-2_000036300"/>
<proteinExistence type="predicted"/>
<dbReference type="PANTHER" id="PTHR44094">
    <property type="entry name" value="DNAJ HEAT SHOCK N-TERMINAL DOMAIN-CONTAINING PROTEIN"/>
    <property type="match status" value="1"/>
</dbReference>
<protein>
    <submittedName>
        <fullName evidence="3">Ring-infected erythrocyte surface antigen 2, RESA-2</fullName>
    </submittedName>
</protein>
<dbReference type="VEuPathDB" id="PlasmoDB:PfNF135_010006700"/>
<dbReference type="VEuPathDB" id="PlasmoDB:PfKH01_010007400"/>
<name>Q7M3R2_PLAFA</name>
<dbReference type="VEuPathDB" id="PlasmoDB:PfHB3_010006400"/>
<dbReference type="VEuPathDB" id="PlasmoDB:PfNF54_110052500"/>
<dbReference type="VEuPathDB" id="PlasmoDB:PfKH01_000030300"/>
<evidence type="ECO:0000259" key="2">
    <source>
        <dbReference type="PROSITE" id="PS50076"/>
    </source>
</evidence>
<dbReference type="PRINTS" id="PR00625">
    <property type="entry name" value="JDOMAIN"/>
</dbReference>
<dbReference type="VEuPathDB" id="PlasmoDB:PfNF166_010006300"/>
<keyword evidence="1" id="KW-1133">Transmembrane helix</keyword>
<dbReference type="VEuPathDB" id="PlasmoDB:PfGB4_010006500"/>
<dbReference type="VEuPathDB" id="PlasmoDB:PfSN01_140086100"/>
<dbReference type="VEuPathDB" id="PlasmoDB:PfSN01_110051800"/>
<dbReference type="CDD" id="cd06257">
    <property type="entry name" value="DnaJ"/>
    <property type="match status" value="1"/>
</dbReference>
<dbReference type="VEuPathDB" id="PlasmoDB:PfDd2_110051800"/>
<dbReference type="InterPro" id="IPR018253">
    <property type="entry name" value="DnaJ_domain_CS"/>
</dbReference>
<dbReference type="Pfam" id="PF00226">
    <property type="entry name" value="DnaJ"/>
    <property type="match status" value="1"/>
</dbReference>
<dbReference type="VEuPathDB" id="PlasmoDB:PfKE01_110053200"/>
<organism evidence="3">
    <name type="scientific">Plasmodium falciparum</name>
    <name type="common">malaria parasite P. falciparum</name>
    <dbReference type="NCBI Taxonomy" id="5833"/>
    <lineage>
        <taxon>Eukaryota</taxon>
        <taxon>Sar</taxon>
        <taxon>Alveolata</taxon>
        <taxon>Apicomplexa</taxon>
        <taxon>Aconoidasida</taxon>
        <taxon>Haemosporida</taxon>
        <taxon>Plasmodiidae</taxon>
        <taxon>Plasmodium</taxon>
        <taxon>Plasmodium (Laverania)</taxon>
    </lineage>
</organism>
<dbReference type="VEuPathDB" id="PlasmoDB:PfCD01_110054100"/>
<dbReference type="Gene3D" id="1.10.287.110">
    <property type="entry name" value="DnaJ domain"/>
    <property type="match status" value="1"/>
</dbReference>
<dbReference type="VEuPathDB" id="PlasmoDB:Pf7G8-2_000371400"/>
<dbReference type="VEuPathDB" id="PlasmoDB:PfHB3_130077600"/>
<dbReference type="InterPro" id="IPR001623">
    <property type="entry name" value="DnaJ_domain"/>
</dbReference>
<keyword evidence="1" id="KW-0812">Transmembrane</keyword>
<dbReference type="InterPro" id="IPR026894">
    <property type="entry name" value="DnaJ_X"/>
</dbReference>
<dbReference type="VEuPathDB" id="PlasmoDB:PfCD01_140084200"/>
<dbReference type="Pfam" id="PF09687">
    <property type="entry name" value="PRESAN"/>
    <property type="match status" value="1"/>
</dbReference>
<accession>Q7M3R2</accession>
<dbReference type="VEuPathDB" id="PlasmoDB:PfNF54_020006700"/>
<dbReference type="VEuPathDB" id="PlasmoDB:PfSD01_130078100"/>
<dbReference type="VEuPathDB" id="PlasmoDB:PfIT_010005700"/>
<dbReference type="PROSITE" id="PS00636">
    <property type="entry name" value="DNAJ_1"/>
    <property type="match status" value="1"/>
</dbReference>
<dbReference type="VEuPathDB" id="PlasmoDB:PfGN01_140084300"/>
<dbReference type="VEuPathDB" id="PlasmoDB:Pf7G8_010006400"/>
<dbReference type="AlphaFoldDB" id="Q7M3R2"/>
<dbReference type="VEuPathDB" id="PlasmoDB:PfGA01_010006600"/>
<dbReference type="VEuPathDB" id="PlasmoDB:PF3D7_1149200"/>
<dbReference type="InterPro" id="IPR036869">
    <property type="entry name" value="J_dom_sf"/>
</dbReference>
<dbReference type="InterPro" id="IPR044885">
    <property type="entry name" value="PRESA_N_sf"/>
</dbReference>
<dbReference type="VEuPathDB" id="PlasmoDB:PfTG01_110053000"/>
<dbReference type="SMART" id="SM00271">
    <property type="entry name" value="DnaJ"/>
    <property type="match status" value="1"/>
</dbReference>
<dbReference type="VEuPathDB" id="PlasmoDB:PfDd2_010006000"/>
<dbReference type="VEuPathDB" id="PlasmoDB:PfTG01_010007300"/>
<feature type="transmembrane region" description="Helical" evidence="1">
    <location>
        <begin position="51"/>
        <end position="69"/>
    </location>
</feature>
<evidence type="ECO:0000313" key="3">
    <source>
        <dbReference type="PIR" id="A48440"/>
    </source>
</evidence>
<dbReference type="InterPro" id="IPR052423">
    <property type="entry name" value="EMIR"/>
</dbReference>
<evidence type="ECO:0000256" key="1">
    <source>
        <dbReference type="SAM" id="Phobius"/>
    </source>
</evidence>
<dbReference type="InterPro" id="IPR019111">
    <property type="entry name" value="PRESA_N"/>
</dbReference>
<reference evidence="3" key="1">
    <citation type="journal article" date="1992" name="Mol. Biochem. Parasitol.">
        <title>Cloning and analysis of the RESA-2 gene: a DNA homologue of the ring-infected erythrocyte surface antigen gene of Plasmodium falciparum.</title>
        <authorList>
            <person name="Cappai R."/>
            <person name="Kaslow D.C."/>
            <person name="Peterson M.G."/>
            <person name="Cowman A.F."/>
            <person name="Anders R.F."/>
            <person name="Kemp D.J."/>
        </authorList>
    </citation>
    <scope>NUCLEOTIDE SEQUENCE</scope>
</reference>
<dbReference type="VEuPathDB" id="PlasmoDB:PfML01_010006200"/>
<dbReference type="PANTHER" id="PTHR44094:SF8">
    <property type="entry name" value="DNAJ HEAT SHOCK N-TERMINAL DOMAIN-CONTAINING PROTEIN-RELATED"/>
    <property type="match status" value="1"/>
</dbReference>
<dbReference type="SUPFAM" id="SSF46565">
    <property type="entry name" value="Chaperone J-domain"/>
    <property type="match status" value="1"/>
</dbReference>
<dbReference type="VEuPathDB" id="PlasmoDB:Pf7G8_110052400"/>
<dbReference type="VEuPathDB" id="PlasmoDB:PF3D7_0102200"/>
<dbReference type="VEuPathDB" id="PlasmoDB:PfNF166_110051800"/>